<evidence type="ECO:0000313" key="3">
    <source>
        <dbReference type="Proteomes" id="UP001189429"/>
    </source>
</evidence>
<organism evidence="2 3">
    <name type="scientific">Prorocentrum cordatum</name>
    <dbReference type="NCBI Taxonomy" id="2364126"/>
    <lineage>
        <taxon>Eukaryota</taxon>
        <taxon>Sar</taxon>
        <taxon>Alveolata</taxon>
        <taxon>Dinophyceae</taxon>
        <taxon>Prorocentrales</taxon>
        <taxon>Prorocentraceae</taxon>
        <taxon>Prorocentrum</taxon>
    </lineage>
</organism>
<accession>A0ABN9V5W2</accession>
<reference evidence="2" key="1">
    <citation type="submission" date="2023-10" db="EMBL/GenBank/DDBJ databases">
        <authorList>
            <person name="Chen Y."/>
            <person name="Shah S."/>
            <person name="Dougan E. K."/>
            <person name="Thang M."/>
            <person name="Chan C."/>
        </authorList>
    </citation>
    <scope>NUCLEOTIDE SEQUENCE [LARGE SCALE GENOMIC DNA]</scope>
</reference>
<feature type="compositionally biased region" description="Low complexity" evidence="1">
    <location>
        <begin position="49"/>
        <end position="59"/>
    </location>
</feature>
<feature type="compositionally biased region" description="Pro residues" evidence="1">
    <location>
        <begin position="7"/>
        <end position="18"/>
    </location>
</feature>
<evidence type="ECO:0000313" key="2">
    <source>
        <dbReference type="EMBL" id="CAK0868187.1"/>
    </source>
</evidence>
<dbReference type="EMBL" id="CAUYUJ010016724">
    <property type="protein sequence ID" value="CAK0868187.1"/>
    <property type="molecule type" value="Genomic_DNA"/>
</dbReference>
<keyword evidence="3" id="KW-1185">Reference proteome</keyword>
<feature type="region of interest" description="Disordered" evidence="1">
    <location>
        <begin position="296"/>
        <end position="382"/>
    </location>
</feature>
<evidence type="ECO:0000256" key="1">
    <source>
        <dbReference type="SAM" id="MobiDB-lite"/>
    </source>
</evidence>
<name>A0ABN9V5W2_9DINO</name>
<feature type="compositionally biased region" description="Basic residues" evidence="1">
    <location>
        <begin position="373"/>
        <end position="382"/>
    </location>
</feature>
<gene>
    <name evidence="2" type="ORF">PCOR1329_LOCUS54929</name>
</gene>
<feature type="compositionally biased region" description="Basic residues" evidence="1">
    <location>
        <begin position="346"/>
        <end position="356"/>
    </location>
</feature>
<feature type="non-terminal residue" evidence="2">
    <location>
        <position position="382"/>
    </location>
</feature>
<dbReference type="Proteomes" id="UP001189429">
    <property type="component" value="Unassembled WGS sequence"/>
</dbReference>
<protein>
    <submittedName>
        <fullName evidence="2">Uncharacterized protein</fullName>
    </submittedName>
</protein>
<feature type="compositionally biased region" description="Low complexity" evidence="1">
    <location>
        <begin position="308"/>
        <end position="325"/>
    </location>
</feature>
<sequence length="382" mass="40722">MRGLPQPRRPACPGPPPASHARTPAWPGEAVAAALLPRTPTPQPPQQGSPPAARMPSSSRRPRRPRREEGPSPSRARQPQGASARASRGVSKGSACGRAPPKFAPATRELLGRGISVRQLLEFYAHHEQAGTIAGSTTTGEVVERILRPALAGGSARCFMEAEFMVARGGGRRASRLVGHAMASTFLSTVLNVLLDATGWSSDDLVKNAFGIFAHEGGLRRARLLGLPIRASALLGALDEPVLGRAYWICAFADDLRRDRTPLGGEGELEELLAFSSSIIENAHGESQPPLPICKTRRRSSSPWTGAWGRWGSPGSPRRSCRPSGLAPRCCSGPPSGSRAEPRPARSARRRARGARRGSGLRELVARGGRQPRGGRGRRLLT</sequence>
<feature type="region of interest" description="Disordered" evidence="1">
    <location>
        <begin position="1"/>
        <end position="103"/>
    </location>
</feature>
<feature type="compositionally biased region" description="Pro residues" evidence="1">
    <location>
        <begin position="39"/>
        <end position="48"/>
    </location>
</feature>
<comment type="caution">
    <text evidence="2">The sequence shown here is derived from an EMBL/GenBank/DDBJ whole genome shotgun (WGS) entry which is preliminary data.</text>
</comment>
<proteinExistence type="predicted"/>